<feature type="domain" description="PurM-like N-terminal" evidence="10">
    <location>
        <begin position="57"/>
        <end position="162"/>
    </location>
</feature>
<evidence type="ECO:0000256" key="7">
    <source>
        <dbReference type="ARBA" id="ARBA00022842"/>
    </source>
</evidence>
<keyword evidence="13" id="KW-1185">Reference proteome</keyword>
<organism evidence="12 13">
    <name type="scientific">Tunturiibacter gelidiferens</name>
    <dbReference type="NCBI Taxonomy" id="3069689"/>
    <lineage>
        <taxon>Bacteria</taxon>
        <taxon>Pseudomonadati</taxon>
        <taxon>Acidobacteriota</taxon>
        <taxon>Terriglobia</taxon>
        <taxon>Terriglobales</taxon>
        <taxon>Acidobacteriaceae</taxon>
        <taxon>Tunturiibacter</taxon>
    </lineage>
</organism>
<feature type="binding site" description="in other chain" evidence="9">
    <location>
        <begin position="55"/>
        <end position="57"/>
    </location>
    <ligand>
        <name>ATP</name>
        <dbReference type="ChEBI" id="CHEBI:30616"/>
        <note>ligand shared between dimeric partners</note>
    </ligand>
</feature>
<evidence type="ECO:0000256" key="6">
    <source>
        <dbReference type="ARBA" id="ARBA00022840"/>
    </source>
</evidence>
<dbReference type="InterPro" id="IPR004536">
    <property type="entry name" value="SPS/SelD"/>
</dbReference>
<keyword evidence="2 9" id="KW-0808">Transferase</keyword>
<dbReference type="InterPro" id="IPR036676">
    <property type="entry name" value="PurM-like_C_sf"/>
</dbReference>
<dbReference type="GO" id="GO:0005737">
    <property type="term" value="C:cytoplasm"/>
    <property type="evidence" value="ECO:0007669"/>
    <property type="project" value="TreeGrafter"/>
</dbReference>
<feature type="binding site" description="in other chain" evidence="9">
    <location>
        <position position="75"/>
    </location>
    <ligand>
        <name>ATP</name>
        <dbReference type="ChEBI" id="CHEBI:30616"/>
        <note>ligand shared between dimeric partners</note>
    </ligand>
</feature>
<dbReference type="SUPFAM" id="SSF56042">
    <property type="entry name" value="PurM C-terminal domain-like"/>
    <property type="match status" value="1"/>
</dbReference>
<dbReference type="Pfam" id="PF00586">
    <property type="entry name" value="AIRS"/>
    <property type="match status" value="1"/>
</dbReference>
<keyword evidence="4 9" id="KW-0547">Nucleotide-binding</keyword>
<dbReference type="FunFam" id="3.30.1330.10:FF:000003">
    <property type="entry name" value="Selenide, water dikinase"/>
    <property type="match status" value="1"/>
</dbReference>
<feature type="domain" description="PurM-like C-terminal" evidence="11">
    <location>
        <begin position="175"/>
        <end position="350"/>
    </location>
</feature>
<comment type="cofactor">
    <cofactor evidence="9">
        <name>Mg(2+)</name>
        <dbReference type="ChEBI" id="CHEBI:18420"/>
    </cofactor>
    <text evidence="9">Binds 1 Mg(2+) ion per monomer.</text>
</comment>
<comment type="catalytic activity">
    <reaction evidence="9">
        <text>hydrogenselenide + ATP + H2O = selenophosphate + AMP + phosphate + 2 H(+)</text>
        <dbReference type="Rhea" id="RHEA:18737"/>
        <dbReference type="ChEBI" id="CHEBI:15377"/>
        <dbReference type="ChEBI" id="CHEBI:15378"/>
        <dbReference type="ChEBI" id="CHEBI:16144"/>
        <dbReference type="ChEBI" id="CHEBI:29317"/>
        <dbReference type="ChEBI" id="CHEBI:30616"/>
        <dbReference type="ChEBI" id="CHEBI:43474"/>
        <dbReference type="ChEBI" id="CHEBI:456215"/>
        <dbReference type="EC" id="2.7.9.3"/>
    </reaction>
</comment>
<keyword evidence="7 9" id="KW-0460">Magnesium</keyword>
<dbReference type="Proteomes" id="UP000535182">
    <property type="component" value="Unassembled WGS sequence"/>
</dbReference>
<dbReference type="GO" id="GO:0000287">
    <property type="term" value="F:magnesium ion binding"/>
    <property type="evidence" value="ECO:0007669"/>
    <property type="project" value="UniProtKB-UniRule"/>
</dbReference>
<accession>A0A9X0QFW9</accession>
<feature type="binding site" evidence="9">
    <location>
        <position position="58"/>
    </location>
    <ligand>
        <name>Mg(2+)</name>
        <dbReference type="ChEBI" id="CHEBI:18420"/>
    </ligand>
</feature>
<keyword evidence="6 9" id="KW-0067">ATP-binding</keyword>
<dbReference type="PANTHER" id="PTHR10256">
    <property type="entry name" value="SELENIDE, WATER DIKINASE"/>
    <property type="match status" value="1"/>
</dbReference>
<feature type="binding site" description="in other chain" evidence="9">
    <location>
        <position position="28"/>
    </location>
    <ligand>
        <name>ATP</name>
        <dbReference type="ChEBI" id="CHEBI:30616"/>
        <note>ligand shared between dimeric partners</note>
    </ligand>
</feature>
<evidence type="ECO:0000256" key="4">
    <source>
        <dbReference type="ARBA" id="ARBA00022741"/>
    </source>
</evidence>
<dbReference type="InterPro" id="IPR016188">
    <property type="entry name" value="PurM-like_N"/>
</dbReference>
<dbReference type="AlphaFoldDB" id="A0A9X0QFW9"/>
<evidence type="ECO:0000256" key="3">
    <source>
        <dbReference type="ARBA" id="ARBA00022723"/>
    </source>
</evidence>
<dbReference type="Pfam" id="PF02769">
    <property type="entry name" value="AIRS_C"/>
    <property type="match status" value="1"/>
</dbReference>
<dbReference type="NCBIfam" id="TIGR00476">
    <property type="entry name" value="selD"/>
    <property type="match status" value="1"/>
</dbReference>
<proteinExistence type="inferred from homology"/>
<feature type="active site" evidence="9">
    <location>
        <position position="25"/>
    </location>
</feature>
<evidence type="ECO:0000256" key="2">
    <source>
        <dbReference type="ARBA" id="ARBA00022679"/>
    </source>
</evidence>
<dbReference type="Gene3D" id="3.30.1330.10">
    <property type="entry name" value="PurM-like, N-terminal domain"/>
    <property type="match status" value="1"/>
</dbReference>
<feature type="binding site" description="in other chain" evidence="9">
    <location>
        <position position="98"/>
    </location>
    <ligand>
        <name>ATP</name>
        <dbReference type="ChEBI" id="CHEBI:30616"/>
        <note>ligand shared between dimeric partners</note>
    </ligand>
</feature>
<keyword evidence="5 9" id="KW-0418">Kinase</keyword>
<dbReference type="GO" id="GO:0004756">
    <property type="term" value="F:selenide, water dikinase activity"/>
    <property type="evidence" value="ECO:0007669"/>
    <property type="project" value="UniProtKB-UniRule"/>
</dbReference>
<keyword evidence="3 9" id="KW-0479">Metal-binding</keyword>
<dbReference type="Gene3D" id="3.90.650.10">
    <property type="entry name" value="PurM-like C-terminal domain"/>
    <property type="match status" value="1"/>
</dbReference>
<dbReference type="SUPFAM" id="SSF55326">
    <property type="entry name" value="PurM N-terminal domain-like"/>
    <property type="match status" value="1"/>
</dbReference>
<comment type="function">
    <text evidence="9">Synthesizes selenophosphate from selenide and ATP.</text>
</comment>
<feature type="site" description="Important for catalytic activity" evidence="9">
    <location>
        <position position="28"/>
    </location>
</feature>
<dbReference type="NCBIfam" id="NF002098">
    <property type="entry name" value="PRK00943.1"/>
    <property type="match status" value="1"/>
</dbReference>
<dbReference type="HAMAP" id="MF_00625">
    <property type="entry name" value="SelD"/>
    <property type="match status" value="1"/>
</dbReference>
<dbReference type="PIRSF" id="PIRSF036407">
    <property type="entry name" value="Selenphspht_syn"/>
    <property type="match status" value="1"/>
</dbReference>
<comment type="caution">
    <text evidence="12">The sequence shown here is derived from an EMBL/GenBank/DDBJ whole genome shotgun (WGS) entry which is preliminary data.</text>
</comment>
<feature type="binding site" evidence="9">
    <location>
        <begin position="145"/>
        <end position="147"/>
    </location>
    <ligand>
        <name>ATP</name>
        <dbReference type="ChEBI" id="CHEBI:30616"/>
        <note>ligand shared between dimeric partners</note>
    </ligand>
</feature>
<dbReference type="RefSeq" id="WP_183978423.1">
    <property type="nucleotide sequence ID" value="NZ_JACHEB010000007.1"/>
</dbReference>
<dbReference type="CDD" id="cd02195">
    <property type="entry name" value="SelD"/>
    <property type="match status" value="1"/>
</dbReference>
<comment type="subunit">
    <text evidence="9">Homodimer.</text>
</comment>
<evidence type="ECO:0000313" key="12">
    <source>
        <dbReference type="EMBL" id="MBB5329701.1"/>
    </source>
</evidence>
<evidence type="ECO:0000259" key="10">
    <source>
        <dbReference type="Pfam" id="PF00586"/>
    </source>
</evidence>
<dbReference type="GO" id="GO:0016260">
    <property type="term" value="P:selenocysteine biosynthetic process"/>
    <property type="evidence" value="ECO:0007669"/>
    <property type="project" value="InterPro"/>
</dbReference>
<dbReference type="GO" id="GO:0005524">
    <property type="term" value="F:ATP binding"/>
    <property type="evidence" value="ECO:0007669"/>
    <property type="project" value="UniProtKB-UniRule"/>
</dbReference>
<sequence>MGFTSDLTAAVPAIRLTQHVKAGGCASKLAPGTLSHVLSRLPRQHDPNLLVGFETADDAGIYRISPEQALVQTVDFFTPMVDDPFTYGRIAATNALSDIYAMGGRALTALTLVCFPQDGDMGVLELILCGGLSVMEQAGCTVLGGHSVRDAEIKFGYAVTGLIHPDRILRNTTARPGDALIFTKAIGTGVITTALKQGKAQPAWVEAAIESMTTLNKVAGEIISRPEFKVHAATDVTGFGLMGHARELAFGSNVRLRIDPASIALLDGAIEAVRLGCIPGGLLANRDFADCVVEETVAIEPNLRTLLFDPQTAGGLLLSVPTEQAQPLIAELRAVGYPHTHQIGAVLEGPPKILLEL</sequence>
<evidence type="ECO:0000256" key="9">
    <source>
        <dbReference type="HAMAP-Rule" id="MF_00625"/>
    </source>
</evidence>
<evidence type="ECO:0000313" key="13">
    <source>
        <dbReference type="Proteomes" id="UP000535182"/>
    </source>
</evidence>
<dbReference type="InterPro" id="IPR036921">
    <property type="entry name" value="PurM-like_N_sf"/>
</dbReference>
<evidence type="ECO:0000256" key="8">
    <source>
        <dbReference type="ARBA" id="ARBA00023266"/>
    </source>
</evidence>
<name>A0A9X0QFW9_9BACT</name>
<dbReference type="EMBL" id="JACHEB010000007">
    <property type="protein sequence ID" value="MBB5329701.1"/>
    <property type="molecule type" value="Genomic_DNA"/>
</dbReference>
<feature type="binding site" evidence="9">
    <location>
        <position position="98"/>
    </location>
    <ligand>
        <name>Mg(2+)</name>
        <dbReference type="ChEBI" id="CHEBI:18420"/>
    </ligand>
</feature>
<dbReference type="PANTHER" id="PTHR10256:SF0">
    <property type="entry name" value="INACTIVE SELENIDE, WATER DIKINASE-LIKE PROTEIN-RELATED"/>
    <property type="match status" value="1"/>
</dbReference>
<reference evidence="12 13" key="1">
    <citation type="submission" date="2020-08" db="EMBL/GenBank/DDBJ databases">
        <title>Genomic Encyclopedia of Type Strains, Phase IV (KMG-V): Genome sequencing to study the core and pangenomes of soil and plant-associated prokaryotes.</title>
        <authorList>
            <person name="Whitman W."/>
        </authorList>
    </citation>
    <scope>NUCLEOTIDE SEQUENCE [LARGE SCALE GENOMIC DNA]</scope>
    <source>
        <strain evidence="12 13">X5P2</strain>
    </source>
</reference>
<gene>
    <name evidence="9" type="primary">selD</name>
    <name evidence="12" type="ORF">HDF14_003323</name>
</gene>
<dbReference type="EC" id="2.7.9.3" evidence="9"/>
<dbReference type="InterPro" id="IPR023061">
    <property type="entry name" value="SelD_I"/>
</dbReference>
<feature type="binding site" evidence="9">
    <location>
        <position position="235"/>
    </location>
    <ligand>
        <name>Mg(2+)</name>
        <dbReference type="ChEBI" id="CHEBI:18420"/>
    </ligand>
</feature>
<comment type="similarity">
    <text evidence="1 9">Belongs to the selenophosphate synthase 1 family. Class I subfamily.</text>
</comment>
<evidence type="ECO:0000259" key="11">
    <source>
        <dbReference type="Pfam" id="PF02769"/>
    </source>
</evidence>
<protein>
    <recommendedName>
        <fullName evidence="9">Selenide, water dikinase</fullName>
        <ecNumber evidence="9">2.7.9.3</ecNumber>
    </recommendedName>
    <alternativeName>
        <fullName evidence="9">Selenium donor protein</fullName>
    </alternativeName>
    <alternativeName>
        <fullName evidence="9">Selenophosphate synthase</fullName>
    </alternativeName>
</protein>
<dbReference type="InterPro" id="IPR010918">
    <property type="entry name" value="PurM-like_C_dom"/>
</dbReference>
<keyword evidence="8 9" id="KW-0711">Selenium</keyword>
<evidence type="ECO:0000256" key="1">
    <source>
        <dbReference type="ARBA" id="ARBA00008026"/>
    </source>
</evidence>
<evidence type="ECO:0000256" key="5">
    <source>
        <dbReference type="ARBA" id="ARBA00022777"/>
    </source>
</evidence>